<accession>A0ABW6W5W2</accession>
<feature type="compositionally biased region" description="Polar residues" evidence="1">
    <location>
        <begin position="25"/>
        <end position="40"/>
    </location>
</feature>
<keyword evidence="2" id="KW-1133">Transmembrane helix</keyword>
<gene>
    <name evidence="3" type="ORF">ACFY35_03690</name>
</gene>
<reference evidence="3 4" key="1">
    <citation type="submission" date="2024-10" db="EMBL/GenBank/DDBJ databases">
        <title>The Natural Products Discovery Center: Release of the First 8490 Sequenced Strains for Exploring Actinobacteria Biosynthetic Diversity.</title>
        <authorList>
            <person name="Kalkreuter E."/>
            <person name="Kautsar S.A."/>
            <person name="Yang D."/>
            <person name="Bader C.D."/>
            <person name="Teijaro C.N."/>
            <person name="Fluegel L."/>
            <person name="Davis C.M."/>
            <person name="Simpson J.R."/>
            <person name="Lauterbach L."/>
            <person name="Steele A.D."/>
            <person name="Gui C."/>
            <person name="Meng S."/>
            <person name="Li G."/>
            <person name="Viehrig K."/>
            <person name="Ye F."/>
            <person name="Su P."/>
            <person name="Kiefer A.F."/>
            <person name="Nichols A."/>
            <person name="Cepeda A.J."/>
            <person name="Yan W."/>
            <person name="Fan B."/>
            <person name="Jiang Y."/>
            <person name="Adhikari A."/>
            <person name="Zheng C.-J."/>
            <person name="Schuster L."/>
            <person name="Cowan T.M."/>
            <person name="Smanski M.J."/>
            <person name="Chevrette M.G."/>
            <person name="De Carvalho L.P.S."/>
            <person name="Shen B."/>
        </authorList>
    </citation>
    <scope>NUCLEOTIDE SEQUENCE [LARGE SCALE GENOMIC DNA]</scope>
    <source>
        <strain evidence="3 4">NPDC000087</strain>
    </source>
</reference>
<feature type="region of interest" description="Disordered" evidence="1">
    <location>
        <begin position="1"/>
        <end position="40"/>
    </location>
</feature>
<keyword evidence="2" id="KW-0472">Membrane</keyword>
<evidence type="ECO:0000256" key="2">
    <source>
        <dbReference type="SAM" id="Phobius"/>
    </source>
</evidence>
<feature type="transmembrane region" description="Helical" evidence="2">
    <location>
        <begin position="83"/>
        <end position="101"/>
    </location>
</feature>
<organism evidence="3 4">
    <name type="scientific">Paractinoplanes globisporus</name>
    <dbReference type="NCBI Taxonomy" id="113565"/>
    <lineage>
        <taxon>Bacteria</taxon>
        <taxon>Bacillati</taxon>
        <taxon>Actinomycetota</taxon>
        <taxon>Actinomycetes</taxon>
        <taxon>Micromonosporales</taxon>
        <taxon>Micromonosporaceae</taxon>
        <taxon>Paractinoplanes</taxon>
    </lineage>
</organism>
<evidence type="ECO:0000313" key="3">
    <source>
        <dbReference type="EMBL" id="MFF5288513.1"/>
    </source>
</evidence>
<protein>
    <submittedName>
        <fullName evidence="3">Uncharacterized protein</fullName>
    </submittedName>
</protein>
<sequence length="105" mass="11823">MNPSNPINPNNSVQQNFAQHGGNVFANQGPGNQIINNTTQQAKRRTGFDTKALLVILVLDVAFFFYGMTAYTGRNTTADTWRAGIFILLLILTVSLVRRWLRRRV</sequence>
<feature type="compositionally biased region" description="Low complexity" evidence="1">
    <location>
        <begin position="1"/>
        <end position="12"/>
    </location>
</feature>
<feature type="transmembrane region" description="Helical" evidence="2">
    <location>
        <begin position="52"/>
        <end position="71"/>
    </location>
</feature>
<dbReference type="Proteomes" id="UP001602245">
    <property type="component" value="Unassembled WGS sequence"/>
</dbReference>
<evidence type="ECO:0000256" key="1">
    <source>
        <dbReference type="SAM" id="MobiDB-lite"/>
    </source>
</evidence>
<dbReference type="EMBL" id="JBIAZU010000001">
    <property type="protein sequence ID" value="MFF5288513.1"/>
    <property type="molecule type" value="Genomic_DNA"/>
</dbReference>
<keyword evidence="2" id="KW-0812">Transmembrane</keyword>
<evidence type="ECO:0000313" key="4">
    <source>
        <dbReference type="Proteomes" id="UP001602245"/>
    </source>
</evidence>
<name>A0ABW6W5W2_9ACTN</name>
<dbReference type="RefSeq" id="WP_026205138.1">
    <property type="nucleotide sequence ID" value="NZ_JBIAZU010000001.1"/>
</dbReference>
<comment type="caution">
    <text evidence="3">The sequence shown here is derived from an EMBL/GenBank/DDBJ whole genome shotgun (WGS) entry which is preliminary data.</text>
</comment>
<proteinExistence type="predicted"/>
<keyword evidence="4" id="KW-1185">Reference proteome</keyword>